<sequence length="126" mass="13250">MVQVPISLSTSTPPNSDTILEPRSGKQASAGLGCICADVKQFQTPSFCPGTSSFSPTEHECLRKEIKTPCPAVAVSPVEAWKVGPRHQMAGGNSCRDYKHGVCPLIDPRGSALNGSRTAPLSWGGN</sequence>
<keyword evidence="3" id="KW-1185">Reference proteome</keyword>
<evidence type="ECO:0000313" key="2">
    <source>
        <dbReference type="EMBL" id="KAK7489407.1"/>
    </source>
</evidence>
<feature type="region of interest" description="Disordered" evidence="1">
    <location>
        <begin position="1"/>
        <end position="24"/>
    </location>
</feature>
<proteinExistence type="predicted"/>
<evidence type="ECO:0000313" key="3">
    <source>
        <dbReference type="Proteomes" id="UP001519460"/>
    </source>
</evidence>
<evidence type="ECO:0000256" key="1">
    <source>
        <dbReference type="SAM" id="MobiDB-lite"/>
    </source>
</evidence>
<dbReference type="Proteomes" id="UP001519460">
    <property type="component" value="Unassembled WGS sequence"/>
</dbReference>
<protein>
    <submittedName>
        <fullName evidence="2">Uncharacterized protein</fullName>
    </submittedName>
</protein>
<organism evidence="2 3">
    <name type="scientific">Batillaria attramentaria</name>
    <dbReference type="NCBI Taxonomy" id="370345"/>
    <lineage>
        <taxon>Eukaryota</taxon>
        <taxon>Metazoa</taxon>
        <taxon>Spiralia</taxon>
        <taxon>Lophotrochozoa</taxon>
        <taxon>Mollusca</taxon>
        <taxon>Gastropoda</taxon>
        <taxon>Caenogastropoda</taxon>
        <taxon>Sorbeoconcha</taxon>
        <taxon>Cerithioidea</taxon>
        <taxon>Batillariidae</taxon>
        <taxon>Batillaria</taxon>
    </lineage>
</organism>
<gene>
    <name evidence="2" type="ORF">BaRGS_00019351</name>
</gene>
<name>A0ABD0KQ93_9CAEN</name>
<accession>A0ABD0KQ93</accession>
<dbReference type="AlphaFoldDB" id="A0ABD0KQ93"/>
<dbReference type="EMBL" id="JACVVK020000138">
    <property type="protein sequence ID" value="KAK7489407.1"/>
    <property type="molecule type" value="Genomic_DNA"/>
</dbReference>
<comment type="caution">
    <text evidence="2">The sequence shown here is derived from an EMBL/GenBank/DDBJ whole genome shotgun (WGS) entry which is preliminary data.</text>
</comment>
<feature type="compositionally biased region" description="Polar residues" evidence="1">
    <location>
        <begin position="1"/>
        <end position="18"/>
    </location>
</feature>
<reference evidence="2 3" key="1">
    <citation type="journal article" date="2023" name="Sci. Data">
        <title>Genome assembly of the Korean intertidal mud-creeper Batillaria attramentaria.</title>
        <authorList>
            <person name="Patra A.K."/>
            <person name="Ho P.T."/>
            <person name="Jun S."/>
            <person name="Lee S.J."/>
            <person name="Kim Y."/>
            <person name="Won Y.J."/>
        </authorList>
    </citation>
    <scope>NUCLEOTIDE SEQUENCE [LARGE SCALE GENOMIC DNA]</scope>
    <source>
        <strain evidence="2">Wonlab-2016</strain>
    </source>
</reference>